<evidence type="ECO:0000313" key="3">
    <source>
        <dbReference type="Proteomes" id="UP000316167"/>
    </source>
</evidence>
<evidence type="ECO:0000259" key="1">
    <source>
        <dbReference type="Pfam" id="PF13847"/>
    </source>
</evidence>
<protein>
    <submittedName>
        <fullName evidence="2">Methyltransferase family protein</fullName>
    </submittedName>
</protein>
<dbReference type="OrthoDB" id="962475at2"/>
<dbReference type="InterPro" id="IPR025714">
    <property type="entry name" value="Methyltranfer_dom"/>
</dbReference>
<gene>
    <name evidence="2" type="ORF">IQ13_1918</name>
</gene>
<keyword evidence="3" id="KW-1185">Reference proteome</keyword>
<dbReference type="CDD" id="cd02440">
    <property type="entry name" value="AdoMet_MTases"/>
    <property type="match status" value="1"/>
</dbReference>
<dbReference type="Gene3D" id="3.40.50.150">
    <property type="entry name" value="Vaccinia Virus protein VP39"/>
    <property type="match status" value="1"/>
</dbReference>
<sequence length="211" mass="24389">MISANTQQKQIQLINTTTDIENWYGSDAALDRMYPPAIQKLAQQHFTNVAVAKRAAEFLAAEPGMRILDIGSGTGKFCLTAAHYQPSAFFYGIEQRRNLVAIANEVQQAVGITNVKFICGNFTQLDFSRYNHFYFYNSFYENLNGTSKIDNSIDYSAELYYYYNRYLYKQLEQKTEGTRLATYHSLEDEIPPSYHVVKTEMNDLLKFWIKI</sequence>
<accession>A0A562SSM8</accession>
<evidence type="ECO:0000313" key="2">
    <source>
        <dbReference type="EMBL" id="TWI83800.1"/>
    </source>
</evidence>
<dbReference type="SUPFAM" id="SSF53335">
    <property type="entry name" value="S-adenosyl-L-methionine-dependent methyltransferases"/>
    <property type="match status" value="1"/>
</dbReference>
<feature type="domain" description="Methyltransferase" evidence="1">
    <location>
        <begin position="62"/>
        <end position="128"/>
    </location>
</feature>
<dbReference type="Proteomes" id="UP000316167">
    <property type="component" value="Unassembled WGS sequence"/>
</dbReference>
<proteinExistence type="predicted"/>
<name>A0A562SSM8_9BACT</name>
<dbReference type="EMBL" id="VLLE01000003">
    <property type="protein sequence ID" value="TWI83800.1"/>
    <property type="molecule type" value="Genomic_DNA"/>
</dbReference>
<dbReference type="AlphaFoldDB" id="A0A562SSM8"/>
<dbReference type="RefSeq" id="WP_144886088.1">
    <property type="nucleotide sequence ID" value="NZ_VLLE01000003.1"/>
</dbReference>
<keyword evidence="2" id="KW-0489">Methyltransferase</keyword>
<dbReference type="InterPro" id="IPR029063">
    <property type="entry name" value="SAM-dependent_MTases_sf"/>
</dbReference>
<keyword evidence="2" id="KW-0808">Transferase</keyword>
<dbReference type="GO" id="GO:0032259">
    <property type="term" value="P:methylation"/>
    <property type="evidence" value="ECO:0007669"/>
    <property type="project" value="UniProtKB-KW"/>
</dbReference>
<organism evidence="2 3">
    <name type="scientific">Lacibacter cauensis</name>
    <dbReference type="NCBI Taxonomy" id="510947"/>
    <lineage>
        <taxon>Bacteria</taxon>
        <taxon>Pseudomonadati</taxon>
        <taxon>Bacteroidota</taxon>
        <taxon>Chitinophagia</taxon>
        <taxon>Chitinophagales</taxon>
        <taxon>Chitinophagaceae</taxon>
        <taxon>Lacibacter</taxon>
    </lineage>
</organism>
<dbReference type="Pfam" id="PF13847">
    <property type="entry name" value="Methyltransf_31"/>
    <property type="match status" value="1"/>
</dbReference>
<reference evidence="2 3" key="1">
    <citation type="journal article" date="2015" name="Stand. Genomic Sci.">
        <title>Genomic Encyclopedia of Bacterial and Archaeal Type Strains, Phase III: the genomes of soil and plant-associated and newly described type strains.</title>
        <authorList>
            <person name="Whitman W.B."/>
            <person name="Woyke T."/>
            <person name="Klenk H.P."/>
            <person name="Zhou Y."/>
            <person name="Lilburn T.G."/>
            <person name="Beck B.J."/>
            <person name="De Vos P."/>
            <person name="Vandamme P."/>
            <person name="Eisen J.A."/>
            <person name="Garrity G."/>
            <person name="Hugenholtz P."/>
            <person name="Kyrpides N.C."/>
        </authorList>
    </citation>
    <scope>NUCLEOTIDE SEQUENCE [LARGE SCALE GENOMIC DNA]</scope>
    <source>
        <strain evidence="2 3">CGMCC 1.7271</strain>
    </source>
</reference>
<comment type="caution">
    <text evidence="2">The sequence shown here is derived from an EMBL/GenBank/DDBJ whole genome shotgun (WGS) entry which is preliminary data.</text>
</comment>
<dbReference type="GO" id="GO:0008168">
    <property type="term" value="F:methyltransferase activity"/>
    <property type="evidence" value="ECO:0007669"/>
    <property type="project" value="UniProtKB-KW"/>
</dbReference>